<gene>
    <name evidence="2" type="ORF">GSMUA_114580.1</name>
</gene>
<evidence type="ECO:0000313" key="4">
    <source>
        <dbReference type="Proteomes" id="UP000012960"/>
    </source>
</evidence>
<reference evidence="3" key="2">
    <citation type="submission" date="2021-05" db="UniProtKB">
        <authorList>
            <consortium name="EnsemblPlants"/>
        </authorList>
    </citation>
    <scope>IDENTIFICATION</scope>
    <source>
        <strain evidence="3">subsp. malaccensis</strain>
    </source>
</reference>
<organism evidence="3 4">
    <name type="scientific">Musa acuminata subsp. malaccensis</name>
    <name type="common">Wild banana</name>
    <name type="synonym">Musa malaccensis</name>
    <dbReference type="NCBI Taxonomy" id="214687"/>
    <lineage>
        <taxon>Eukaryota</taxon>
        <taxon>Viridiplantae</taxon>
        <taxon>Streptophyta</taxon>
        <taxon>Embryophyta</taxon>
        <taxon>Tracheophyta</taxon>
        <taxon>Spermatophyta</taxon>
        <taxon>Magnoliopsida</taxon>
        <taxon>Liliopsida</taxon>
        <taxon>Zingiberales</taxon>
        <taxon>Musaceae</taxon>
        <taxon>Musa</taxon>
    </lineage>
</organism>
<keyword evidence="1" id="KW-0812">Transmembrane</keyword>
<keyword evidence="1" id="KW-0472">Membrane</keyword>
<dbReference type="EMBL" id="HG996469">
    <property type="protein sequence ID" value="CAG1841663.1"/>
    <property type="molecule type" value="Genomic_DNA"/>
</dbReference>
<proteinExistence type="predicted"/>
<evidence type="ECO:0000256" key="1">
    <source>
        <dbReference type="SAM" id="Phobius"/>
    </source>
</evidence>
<name>A0A804IMT7_MUSAM</name>
<dbReference type="InParanoid" id="A0A804IMT7"/>
<dbReference type="GO" id="GO:0061630">
    <property type="term" value="F:ubiquitin protein ligase activity"/>
    <property type="evidence" value="ECO:0000318"/>
    <property type="project" value="GO_Central"/>
</dbReference>
<feature type="transmembrane region" description="Helical" evidence="1">
    <location>
        <begin position="34"/>
        <end position="53"/>
    </location>
</feature>
<accession>A0A804IMT7</accession>
<keyword evidence="4" id="KW-1185">Reference proteome</keyword>
<dbReference type="Proteomes" id="UP000012960">
    <property type="component" value="Unplaced"/>
</dbReference>
<protein>
    <submittedName>
        <fullName evidence="2">(wild Malaysian banana) hypothetical protein</fullName>
    </submittedName>
</protein>
<sequence length="207" mass="22402">MHRLLGALPETPPGVNGSRPHAVMNGGGNAGYDAGMVIVIVALLCALILVLGLNSMVRCALRCGRCWPWRPPSRPLRGSLRPGSTSSRSAASQRRCTPWELTSRPPIARYAWGSSPTARRSGCCPCAAMCSTSSASTSGLLRTLPAQLAGGCCSIMAPEMEPRRRTDPAGRLVQWWWWIWWANAGLKQALGSLIYGLPVQFVHVNYF</sequence>
<evidence type="ECO:0000313" key="2">
    <source>
        <dbReference type="EMBL" id="CAG1841663.1"/>
    </source>
</evidence>
<keyword evidence="1" id="KW-1133">Transmembrane helix</keyword>
<dbReference type="EnsemblPlants" id="Ma04_t09360.1">
    <property type="protein sequence ID" value="Ma04_p09360.1"/>
    <property type="gene ID" value="Ma04_g09360"/>
</dbReference>
<reference evidence="2" key="1">
    <citation type="submission" date="2021-03" db="EMBL/GenBank/DDBJ databases">
        <authorList>
            <consortium name="Genoscope - CEA"/>
            <person name="William W."/>
        </authorList>
    </citation>
    <scope>NUCLEOTIDE SEQUENCE</scope>
    <source>
        <strain evidence="2">Doubled-haploid Pahang</strain>
    </source>
</reference>
<dbReference type="Gramene" id="Ma04_t09360.1">
    <property type="protein sequence ID" value="Ma04_p09360.1"/>
    <property type="gene ID" value="Ma04_g09360"/>
</dbReference>
<dbReference type="AlphaFoldDB" id="A0A804IMT7"/>
<evidence type="ECO:0000313" key="3">
    <source>
        <dbReference type="EnsemblPlants" id="Ma04_p09360.1"/>
    </source>
</evidence>